<proteinExistence type="predicted"/>
<accession>A0ABY5VE22</accession>
<name>A0ABY5VE22_9FIRM</name>
<protein>
    <submittedName>
        <fullName evidence="2">Sporulation initiation factor Spo0A C-terminal domain-containing protein</fullName>
    </submittedName>
</protein>
<reference evidence="2" key="1">
    <citation type="journal article" date="2022" name="Cell">
        <title>Design, construction, and in vivo augmentation of a complex gut microbiome.</title>
        <authorList>
            <person name="Cheng A.G."/>
            <person name="Ho P.Y."/>
            <person name="Aranda-Diaz A."/>
            <person name="Jain S."/>
            <person name="Yu F.B."/>
            <person name="Meng X."/>
            <person name="Wang M."/>
            <person name="Iakiviak M."/>
            <person name="Nagashima K."/>
            <person name="Zhao A."/>
            <person name="Murugkar P."/>
            <person name="Patil A."/>
            <person name="Atabakhsh K."/>
            <person name="Weakley A."/>
            <person name="Yan J."/>
            <person name="Brumbaugh A.R."/>
            <person name="Higginbottom S."/>
            <person name="Dimas A."/>
            <person name="Shiver A.L."/>
            <person name="Deutschbauer A."/>
            <person name="Neff N."/>
            <person name="Sonnenburg J.L."/>
            <person name="Huang K.C."/>
            <person name="Fischbach M.A."/>
        </authorList>
    </citation>
    <scope>NUCLEOTIDE SEQUENCE</scope>
    <source>
        <strain evidence="2">DSM 19829</strain>
    </source>
</reference>
<dbReference type="EMBL" id="CP102290">
    <property type="protein sequence ID" value="UWP58624.1"/>
    <property type="molecule type" value="Genomic_DNA"/>
</dbReference>
<dbReference type="InterPro" id="IPR014879">
    <property type="entry name" value="Spo0A_C"/>
</dbReference>
<gene>
    <name evidence="2" type="ORF">NQ502_14745</name>
</gene>
<dbReference type="Gene3D" id="1.10.10.10">
    <property type="entry name" value="Winged helix-like DNA-binding domain superfamily/Winged helix DNA-binding domain"/>
    <property type="match status" value="1"/>
</dbReference>
<evidence type="ECO:0000259" key="1">
    <source>
        <dbReference type="Pfam" id="PF08769"/>
    </source>
</evidence>
<dbReference type="InterPro" id="IPR016032">
    <property type="entry name" value="Sig_transdc_resp-reg_C-effctor"/>
</dbReference>
<organism evidence="2 3">
    <name type="scientific">Ruminococcus gauvreauii</name>
    <dbReference type="NCBI Taxonomy" id="438033"/>
    <lineage>
        <taxon>Bacteria</taxon>
        <taxon>Bacillati</taxon>
        <taxon>Bacillota</taxon>
        <taxon>Clostridia</taxon>
        <taxon>Eubacteriales</taxon>
        <taxon>Oscillospiraceae</taxon>
        <taxon>Ruminococcus</taxon>
    </lineage>
</organism>
<feature type="domain" description="Sporulation initiation factor Spo0A C-terminal" evidence="1">
    <location>
        <begin position="17"/>
        <end position="105"/>
    </location>
</feature>
<dbReference type="SUPFAM" id="SSF46894">
    <property type="entry name" value="C-terminal effector domain of the bipartite response regulators"/>
    <property type="match status" value="1"/>
</dbReference>
<dbReference type="InterPro" id="IPR036388">
    <property type="entry name" value="WH-like_DNA-bd_sf"/>
</dbReference>
<dbReference type="GO" id="GO:0003743">
    <property type="term" value="F:translation initiation factor activity"/>
    <property type="evidence" value="ECO:0007669"/>
    <property type="project" value="UniProtKB-KW"/>
</dbReference>
<keyword evidence="2" id="KW-0648">Protein biosynthesis</keyword>
<evidence type="ECO:0000313" key="2">
    <source>
        <dbReference type="EMBL" id="UWP58624.1"/>
    </source>
</evidence>
<sequence>MPLKDIILLIQSVSGHPCHKSYYHLALAVYYCCDFQIYHGFCLDRQIYPLISDETELPVKSISRSISRAVCDCWDYGNREKLDQIASRHLTEKPTPKEFIVYLCSYLMGFSADLMI</sequence>
<dbReference type="Proteomes" id="UP001060164">
    <property type="component" value="Chromosome"/>
</dbReference>
<evidence type="ECO:0000313" key="3">
    <source>
        <dbReference type="Proteomes" id="UP001060164"/>
    </source>
</evidence>
<dbReference type="RefSeq" id="WP_028529377.1">
    <property type="nucleotide sequence ID" value="NZ_CABLBR010000023.1"/>
</dbReference>
<keyword evidence="3" id="KW-1185">Reference proteome</keyword>
<dbReference type="Pfam" id="PF08769">
    <property type="entry name" value="Spo0A_C"/>
    <property type="match status" value="1"/>
</dbReference>
<keyword evidence="2" id="KW-0396">Initiation factor</keyword>